<dbReference type="Proteomes" id="UP001237448">
    <property type="component" value="Unassembled WGS sequence"/>
</dbReference>
<feature type="transmembrane region" description="Helical" evidence="6">
    <location>
        <begin position="6"/>
        <end position="23"/>
    </location>
</feature>
<feature type="region of interest" description="Disordered" evidence="5">
    <location>
        <begin position="175"/>
        <end position="204"/>
    </location>
</feature>
<gene>
    <name evidence="7" type="ORF">J3R73_002615</name>
</gene>
<protein>
    <submittedName>
        <fullName evidence="7">Membrane protein required for colicin V production</fullName>
    </submittedName>
</protein>
<keyword evidence="8" id="KW-1185">Reference proteome</keyword>
<dbReference type="Pfam" id="PF02674">
    <property type="entry name" value="Colicin_V"/>
    <property type="match status" value="1"/>
</dbReference>
<feature type="transmembrane region" description="Helical" evidence="6">
    <location>
        <begin position="30"/>
        <end position="51"/>
    </location>
</feature>
<sequence length="204" mass="21710">MPVTLLDLIVIGVMLISALLAMVRGFTREILAIAAWAIAAVAALFLHGHVLPYVKPYIKSDTVAQIVSGGAVFIVVLIIASFITIRLSDMILDSRIGAIDRTFGFLFGAARGLLLAVVAFIFFSYLVPDKSEPVWVQDAKSKPILLSGRDWLLSILPTDPENVILKQLRANDLLPGDSAQGTDPDAAGAPVQPATPATKPAAQP</sequence>
<evidence type="ECO:0000256" key="5">
    <source>
        <dbReference type="SAM" id="MobiDB-lite"/>
    </source>
</evidence>
<evidence type="ECO:0000256" key="3">
    <source>
        <dbReference type="ARBA" id="ARBA00022989"/>
    </source>
</evidence>
<accession>A0ABU0FFD0</accession>
<feature type="compositionally biased region" description="Low complexity" evidence="5">
    <location>
        <begin position="189"/>
        <end position="204"/>
    </location>
</feature>
<proteinExistence type="predicted"/>
<dbReference type="PANTHER" id="PTHR36926:SF1">
    <property type="entry name" value="COLICIN V PRODUCTION PROTEIN"/>
    <property type="match status" value="1"/>
</dbReference>
<keyword evidence="2 6" id="KW-0812">Transmembrane</keyword>
<name>A0ABU0FFD0_9HYPH</name>
<dbReference type="RefSeq" id="WP_307427318.1">
    <property type="nucleotide sequence ID" value="NZ_JAUSVK010000001.1"/>
</dbReference>
<dbReference type="PANTHER" id="PTHR36926">
    <property type="entry name" value="COLICIN V PRODUCTION PROTEIN"/>
    <property type="match status" value="1"/>
</dbReference>
<dbReference type="InterPro" id="IPR003825">
    <property type="entry name" value="Colicin-V_CvpA"/>
</dbReference>
<feature type="transmembrane region" description="Helical" evidence="6">
    <location>
        <begin position="105"/>
        <end position="127"/>
    </location>
</feature>
<comment type="subcellular location">
    <subcellularLocation>
        <location evidence="1">Membrane</location>
        <topology evidence="1">Multi-pass membrane protein</topology>
    </subcellularLocation>
</comment>
<reference evidence="7 8" key="1">
    <citation type="submission" date="2023-07" db="EMBL/GenBank/DDBJ databases">
        <title>Genomic Encyclopedia of Type Strains, Phase IV (KMG-IV): sequencing the most valuable type-strain genomes for metagenomic binning, comparative biology and taxonomic classification.</title>
        <authorList>
            <person name="Goeker M."/>
        </authorList>
    </citation>
    <scope>NUCLEOTIDE SEQUENCE [LARGE SCALE GENOMIC DNA]</scope>
    <source>
        <strain evidence="7 8">DSM 5896</strain>
    </source>
</reference>
<feature type="transmembrane region" description="Helical" evidence="6">
    <location>
        <begin position="63"/>
        <end position="85"/>
    </location>
</feature>
<keyword evidence="4 6" id="KW-0472">Membrane</keyword>
<evidence type="ECO:0000313" key="7">
    <source>
        <dbReference type="EMBL" id="MDQ0392823.1"/>
    </source>
</evidence>
<evidence type="ECO:0000256" key="6">
    <source>
        <dbReference type="SAM" id="Phobius"/>
    </source>
</evidence>
<organism evidence="7 8">
    <name type="scientific">Labrys monachus</name>
    <dbReference type="NCBI Taxonomy" id="217067"/>
    <lineage>
        <taxon>Bacteria</taxon>
        <taxon>Pseudomonadati</taxon>
        <taxon>Pseudomonadota</taxon>
        <taxon>Alphaproteobacteria</taxon>
        <taxon>Hyphomicrobiales</taxon>
        <taxon>Xanthobacteraceae</taxon>
        <taxon>Labrys</taxon>
    </lineage>
</organism>
<keyword evidence="3 6" id="KW-1133">Transmembrane helix</keyword>
<evidence type="ECO:0000256" key="1">
    <source>
        <dbReference type="ARBA" id="ARBA00004141"/>
    </source>
</evidence>
<dbReference type="EMBL" id="JAUSVK010000001">
    <property type="protein sequence ID" value="MDQ0392823.1"/>
    <property type="molecule type" value="Genomic_DNA"/>
</dbReference>
<dbReference type="InterPro" id="IPR052719">
    <property type="entry name" value="CvpA-like"/>
</dbReference>
<comment type="caution">
    <text evidence="7">The sequence shown here is derived from an EMBL/GenBank/DDBJ whole genome shotgun (WGS) entry which is preliminary data.</text>
</comment>
<evidence type="ECO:0000256" key="4">
    <source>
        <dbReference type="ARBA" id="ARBA00023136"/>
    </source>
</evidence>
<evidence type="ECO:0000313" key="8">
    <source>
        <dbReference type="Proteomes" id="UP001237448"/>
    </source>
</evidence>
<evidence type="ECO:0000256" key="2">
    <source>
        <dbReference type="ARBA" id="ARBA00022692"/>
    </source>
</evidence>